<dbReference type="SMR" id="A0A3B6B9H8"/>
<dbReference type="SMART" id="SM00360">
    <property type="entry name" value="RRM"/>
    <property type="match status" value="2"/>
</dbReference>
<evidence type="ECO:0000259" key="3">
    <source>
        <dbReference type="PROSITE" id="PS50102"/>
    </source>
</evidence>
<dbReference type="PROSITE" id="PS50102">
    <property type="entry name" value="RRM"/>
    <property type="match status" value="2"/>
</dbReference>
<evidence type="ECO:0000313" key="5">
    <source>
        <dbReference type="Proteomes" id="UP000019116"/>
    </source>
</evidence>
<keyword evidence="1" id="KW-0694">RNA-binding</keyword>
<dbReference type="PANTHER" id="PTHR33443:SF13">
    <property type="entry name" value="RRM DOMAIN-CONTAINING PROTEIN"/>
    <property type="match status" value="1"/>
</dbReference>
<dbReference type="EnsemblPlants" id="TraesCS2A02G582900.1">
    <property type="protein sequence ID" value="TraesCS2A02G582900.1"/>
    <property type="gene ID" value="TraesCS2A02G582900"/>
</dbReference>
<feature type="domain" description="RRM" evidence="3">
    <location>
        <begin position="246"/>
        <end position="324"/>
    </location>
</feature>
<dbReference type="InterPro" id="IPR035979">
    <property type="entry name" value="RBD_domain_sf"/>
</dbReference>
<keyword evidence="5" id="KW-1185">Reference proteome</keyword>
<dbReference type="OMA" id="HAKVIYH"/>
<dbReference type="InterPro" id="IPR012677">
    <property type="entry name" value="Nucleotide-bd_a/b_plait_sf"/>
</dbReference>
<evidence type="ECO:0000256" key="1">
    <source>
        <dbReference type="PROSITE-ProRule" id="PRU00176"/>
    </source>
</evidence>
<reference evidence="4" key="2">
    <citation type="submission" date="2018-10" db="UniProtKB">
        <authorList>
            <consortium name="EnsemblPlants"/>
        </authorList>
    </citation>
    <scope>IDENTIFICATION</scope>
</reference>
<dbReference type="InterPro" id="IPR053234">
    <property type="entry name" value="RPM1_Interactor"/>
</dbReference>
<name>A0A3B6B9H8_WHEAT</name>
<dbReference type="Proteomes" id="UP000019116">
    <property type="component" value="Chromosome 2A"/>
</dbReference>
<dbReference type="Gramene" id="TraesLDM2A03G00813450.1">
    <property type="protein sequence ID" value="TraesLDM2A03G00813450.1"/>
    <property type="gene ID" value="TraesLDM2A03G00813450"/>
</dbReference>
<gene>
    <name evidence="4" type="primary">LOC123186638</name>
</gene>
<dbReference type="Gene3D" id="3.30.70.330">
    <property type="match status" value="2"/>
</dbReference>
<protein>
    <recommendedName>
        <fullName evidence="3">RRM domain-containing protein</fullName>
    </recommendedName>
</protein>
<evidence type="ECO:0000313" key="4">
    <source>
        <dbReference type="EnsemblPlants" id="TraesCS2A02G582900.1"/>
    </source>
</evidence>
<dbReference type="RefSeq" id="XP_044454301.1">
    <property type="nucleotide sequence ID" value="XM_044598366.1"/>
</dbReference>
<organism evidence="4">
    <name type="scientific">Triticum aestivum</name>
    <name type="common">Wheat</name>
    <dbReference type="NCBI Taxonomy" id="4565"/>
    <lineage>
        <taxon>Eukaryota</taxon>
        <taxon>Viridiplantae</taxon>
        <taxon>Streptophyta</taxon>
        <taxon>Embryophyta</taxon>
        <taxon>Tracheophyta</taxon>
        <taxon>Spermatophyta</taxon>
        <taxon>Magnoliopsida</taxon>
        <taxon>Liliopsida</taxon>
        <taxon>Poales</taxon>
        <taxon>Poaceae</taxon>
        <taxon>BOP clade</taxon>
        <taxon>Pooideae</taxon>
        <taxon>Triticodae</taxon>
        <taxon>Triticeae</taxon>
        <taxon>Triticinae</taxon>
        <taxon>Triticum</taxon>
    </lineage>
</organism>
<proteinExistence type="predicted"/>
<dbReference type="STRING" id="4565.A0A3B6B9H8"/>
<dbReference type="InterPro" id="IPR000504">
    <property type="entry name" value="RRM_dom"/>
</dbReference>
<evidence type="ECO:0000256" key="2">
    <source>
        <dbReference type="SAM" id="MobiDB-lite"/>
    </source>
</evidence>
<dbReference type="Gramene" id="TraesCLE_scaffold_011670_01G000400.1">
    <property type="protein sequence ID" value="TraesCLE_scaffold_011670_01G000400.1"/>
    <property type="gene ID" value="TraesCLE_scaffold_011670_01G000400"/>
</dbReference>
<feature type="domain" description="RRM" evidence="3">
    <location>
        <begin position="343"/>
        <end position="419"/>
    </location>
</feature>
<dbReference type="GO" id="GO:0003723">
    <property type="term" value="F:RNA binding"/>
    <property type="evidence" value="ECO:0007669"/>
    <property type="project" value="UniProtKB-UniRule"/>
</dbReference>
<dbReference type="GeneID" id="123186638"/>
<dbReference type="AlphaFoldDB" id="A0A3B6B9H8"/>
<dbReference type="OrthoDB" id="266020at2759"/>
<feature type="region of interest" description="Disordered" evidence="2">
    <location>
        <begin position="1"/>
        <end position="92"/>
    </location>
</feature>
<sequence length="419" mass="46067">MTSRLSRMGPQPRGVAESSSDDDESSGERDAPAEFPESTLSRLSLLGLQPRDVVEISSDDGGSPAPAPRTRRKKGKDDSDDDDDCVVLDGDPDKPLAVAGAKARASGGDASDEVEIVAAKGQIACKDFPHSRHLCVDLPFSTTSHVKRCSMCYYFVCDVPAPCKYWGQGLLNDDHCHATDKEAKWKKLRQAFKCKTMPASYSEKHLDDIARGNRRMAAAHHPRTSEAPLPDLPPLDVVYPTNPSARQVRVENLPYHMDREDLPGLFYHAGSVVLSEVFYNRGTGQSLGCGLVTMNTVEEAEKAVELYHHSELCGRLVTVSKAAATGGRAEETPSPRRSVSSMFMLFVNNLSPEVNGYELKRLFSEFGEVVHAKVIYHHTGARWESKEFGVVTMATREGLKVAIRGLNKVVWRGRELRVG</sequence>
<accession>A0A3B6B9H8</accession>
<dbReference type="SUPFAM" id="SSF54928">
    <property type="entry name" value="RNA-binding domain, RBD"/>
    <property type="match status" value="2"/>
</dbReference>
<dbReference type="Pfam" id="PF00076">
    <property type="entry name" value="RRM_1"/>
    <property type="match status" value="2"/>
</dbReference>
<dbReference type="PANTHER" id="PTHR33443">
    <property type="entry name" value="ZGC:112980"/>
    <property type="match status" value="1"/>
</dbReference>
<dbReference type="Gramene" id="TraesCS2A02G582900.1">
    <property type="protein sequence ID" value="TraesCS2A02G582900.1"/>
    <property type="gene ID" value="TraesCS2A02G582900"/>
</dbReference>
<reference evidence="4" key="1">
    <citation type="submission" date="2018-08" db="EMBL/GenBank/DDBJ databases">
        <authorList>
            <person name="Rossello M."/>
        </authorList>
    </citation>
    <scope>NUCLEOTIDE SEQUENCE [LARGE SCALE GENOMIC DNA]</scope>
    <source>
        <strain evidence="4">cv. Chinese Spring</strain>
    </source>
</reference>